<dbReference type="OrthoDB" id="8596093at2"/>
<evidence type="ECO:0000313" key="2">
    <source>
        <dbReference type="Proteomes" id="UP000277236"/>
    </source>
</evidence>
<accession>A0A3M4M4Q6</accession>
<dbReference type="RefSeq" id="WP_095068243.1">
    <property type="nucleotide sequence ID" value="NZ_RBRE01000025.1"/>
</dbReference>
<dbReference type="Proteomes" id="UP000277236">
    <property type="component" value="Unassembled WGS sequence"/>
</dbReference>
<comment type="caution">
    <text evidence="1">The sequence shown here is derived from an EMBL/GenBank/DDBJ whole genome shotgun (WGS) entry which is preliminary data.</text>
</comment>
<organism evidence="1 2">
    <name type="scientific">Pseudomonas cichorii</name>
    <dbReference type="NCBI Taxonomy" id="36746"/>
    <lineage>
        <taxon>Bacteria</taxon>
        <taxon>Pseudomonadati</taxon>
        <taxon>Pseudomonadota</taxon>
        <taxon>Gammaproteobacteria</taxon>
        <taxon>Pseudomonadales</taxon>
        <taxon>Pseudomonadaceae</taxon>
        <taxon>Pseudomonas</taxon>
    </lineage>
</organism>
<name>A0A3M4M4Q6_PSECI</name>
<gene>
    <name evidence="1" type="ORF">ALQ04_04282</name>
</gene>
<reference evidence="1 2" key="1">
    <citation type="submission" date="2018-08" db="EMBL/GenBank/DDBJ databases">
        <title>Recombination of ecologically and evolutionarily significant loci maintains genetic cohesion in the Pseudomonas syringae species complex.</title>
        <authorList>
            <person name="Dillon M."/>
            <person name="Thakur S."/>
            <person name="Almeida R.N.D."/>
            <person name="Weir B.S."/>
            <person name="Guttman D.S."/>
        </authorList>
    </citation>
    <scope>NUCLEOTIDE SEQUENCE [LARGE SCALE GENOMIC DNA]</scope>
    <source>
        <strain evidence="1 2">ICMP 3353</strain>
    </source>
</reference>
<protein>
    <submittedName>
        <fullName evidence="1">Uncharacterized protein</fullName>
    </submittedName>
</protein>
<dbReference type="AlphaFoldDB" id="A0A3M4M4Q6"/>
<sequence length="116" mass="12673">MWARIENAAVAETTDVDPTGKFHPSLIWVPCPADAKPGWGYEGDKFQASPSDVNALYQAQGQRISLACETAVAGSLDVEFKAHMWQKANELKRQLDLALAAGDLDALQAVTWDDEQ</sequence>
<proteinExistence type="predicted"/>
<evidence type="ECO:0000313" key="1">
    <source>
        <dbReference type="EMBL" id="RMQ48792.1"/>
    </source>
</evidence>
<dbReference type="EMBL" id="RBRE01000025">
    <property type="protein sequence ID" value="RMQ48792.1"/>
    <property type="molecule type" value="Genomic_DNA"/>
</dbReference>